<organism evidence="1">
    <name type="scientific">Rhizophora mucronata</name>
    <name type="common">Asiatic mangrove</name>
    <dbReference type="NCBI Taxonomy" id="61149"/>
    <lineage>
        <taxon>Eukaryota</taxon>
        <taxon>Viridiplantae</taxon>
        <taxon>Streptophyta</taxon>
        <taxon>Embryophyta</taxon>
        <taxon>Tracheophyta</taxon>
        <taxon>Spermatophyta</taxon>
        <taxon>Magnoliopsida</taxon>
        <taxon>eudicotyledons</taxon>
        <taxon>Gunneridae</taxon>
        <taxon>Pentapetalae</taxon>
        <taxon>rosids</taxon>
        <taxon>fabids</taxon>
        <taxon>Malpighiales</taxon>
        <taxon>Rhizophoraceae</taxon>
        <taxon>Rhizophora</taxon>
    </lineage>
</organism>
<evidence type="ECO:0000313" key="1">
    <source>
        <dbReference type="EMBL" id="MBX65186.1"/>
    </source>
</evidence>
<dbReference type="AlphaFoldDB" id="A0A2P2QDX9"/>
<name>A0A2P2QDX9_RHIMU</name>
<sequence>MKIQNICNNKPLIMMMIIYLSSKIMVTKKSMHLRYNHRYALITRTSLSTSSSP</sequence>
<dbReference type="EMBL" id="GGEC01084702">
    <property type="protein sequence ID" value="MBX65186.1"/>
    <property type="molecule type" value="Transcribed_RNA"/>
</dbReference>
<proteinExistence type="predicted"/>
<reference evidence="1" key="1">
    <citation type="submission" date="2018-02" db="EMBL/GenBank/DDBJ databases">
        <title>Rhizophora mucronata_Transcriptome.</title>
        <authorList>
            <person name="Meera S.P."/>
            <person name="Sreeshan A."/>
            <person name="Augustine A."/>
        </authorList>
    </citation>
    <scope>NUCLEOTIDE SEQUENCE</scope>
    <source>
        <tissue evidence="1">Leaf</tissue>
    </source>
</reference>
<accession>A0A2P2QDX9</accession>
<protein>
    <submittedName>
        <fullName evidence="1">Uncharacterized protein</fullName>
    </submittedName>
</protein>